<evidence type="ECO:0000256" key="2">
    <source>
        <dbReference type="ARBA" id="ARBA00023125"/>
    </source>
</evidence>
<proteinExistence type="predicted"/>
<dbReference type="InterPro" id="IPR036388">
    <property type="entry name" value="WH-like_DNA-bd_sf"/>
</dbReference>
<dbReference type="PANTHER" id="PTHR42756:SF1">
    <property type="entry name" value="TRANSCRIPTIONAL REPRESSOR OF EMRAB OPERON"/>
    <property type="match status" value="1"/>
</dbReference>
<evidence type="ECO:0000313" key="6">
    <source>
        <dbReference type="Proteomes" id="UP000005413"/>
    </source>
</evidence>
<comment type="caution">
    <text evidence="5">The sequence shown here is derived from an EMBL/GenBank/DDBJ whole genome shotgun (WGS) entry which is preliminary data.</text>
</comment>
<evidence type="ECO:0000259" key="4">
    <source>
        <dbReference type="PROSITE" id="PS50995"/>
    </source>
</evidence>
<dbReference type="SMART" id="SM00347">
    <property type="entry name" value="HTH_MARR"/>
    <property type="match status" value="1"/>
</dbReference>
<accession>G5JFM8</accession>
<reference evidence="5 6" key="1">
    <citation type="journal article" date="2012" name="BMC Genomics">
        <title>Comparative genomic analysis of the genus Staphylococcus including Staphylococcus aureus and its newly described sister species Staphylococcus simiae.</title>
        <authorList>
            <person name="Suzuki H."/>
            <person name="Lefebure T."/>
            <person name="Pavinski Bitar P."/>
            <person name="Stanhope M.J."/>
        </authorList>
    </citation>
    <scope>NUCLEOTIDE SEQUENCE [LARGE SCALE GENOMIC DNA]</scope>
    <source>
        <strain evidence="5 6">CCM 7213</strain>
    </source>
</reference>
<dbReference type="PANTHER" id="PTHR42756">
    <property type="entry name" value="TRANSCRIPTIONAL REGULATOR, MARR"/>
    <property type="match status" value="1"/>
</dbReference>
<gene>
    <name evidence="5" type="ORF">SS7213T_01201</name>
</gene>
<dbReference type="EMBL" id="AEUN01000020">
    <property type="protein sequence ID" value="EHJ09018.1"/>
    <property type="molecule type" value="Genomic_DNA"/>
</dbReference>
<organism evidence="5 6">
    <name type="scientific">Staphylococcus simiae CCM 7213 = CCUG 51256</name>
    <dbReference type="NCBI Taxonomy" id="911238"/>
    <lineage>
        <taxon>Bacteria</taxon>
        <taxon>Bacillati</taxon>
        <taxon>Bacillota</taxon>
        <taxon>Bacilli</taxon>
        <taxon>Bacillales</taxon>
        <taxon>Staphylococcaceae</taxon>
        <taxon>Staphylococcus</taxon>
    </lineage>
</organism>
<keyword evidence="6" id="KW-1185">Reference proteome</keyword>
<dbReference type="PATRIC" id="fig|911238.3.peg.222"/>
<dbReference type="OrthoDB" id="2734388at2"/>
<dbReference type="AlphaFoldDB" id="G5JFM8"/>
<dbReference type="Gene3D" id="1.10.10.10">
    <property type="entry name" value="Winged helix-like DNA-binding domain superfamily/Winged helix DNA-binding domain"/>
    <property type="match status" value="1"/>
</dbReference>
<keyword evidence="2" id="KW-0238">DNA-binding</keyword>
<dbReference type="InterPro" id="IPR000835">
    <property type="entry name" value="HTH_MarR-typ"/>
</dbReference>
<dbReference type="PROSITE" id="PS50995">
    <property type="entry name" value="HTH_MARR_2"/>
    <property type="match status" value="1"/>
</dbReference>
<sequence>MLEHDFFNSFVTVYRPYLKLAEPILEKHQIYYGQWLILRDIAKHQPTTLVEISHRRAIEKPTARKTIKALIDYGYLNVASSKADKRQKLLSLSISGQDLYTAVHQDITELQHSITQQTDITPEEMAQTITVMNKIHSTLLGGEQSD</sequence>
<dbReference type="RefSeq" id="WP_002461808.1">
    <property type="nucleotide sequence ID" value="NZ_AEUN01000020.1"/>
</dbReference>
<keyword evidence="1" id="KW-0805">Transcription regulation</keyword>
<dbReference type="SUPFAM" id="SSF46785">
    <property type="entry name" value="Winged helix' DNA-binding domain"/>
    <property type="match status" value="1"/>
</dbReference>
<dbReference type="PROSITE" id="PS01117">
    <property type="entry name" value="HTH_MARR_1"/>
    <property type="match status" value="1"/>
</dbReference>
<dbReference type="Pfam" id="PF01047">
    <property type="entry name" value="MarR"/>
    <property type="match status" value="1"/>
</dbReference>
<dbReference type="GO" id="GO:0003677">
    <property type="term" value="F:DNA binding"/>
    <property type="evidence" value="ECO:0007669"/>
    <property type="project" value="UniProtKB-KW"/>
</dbReference>
<dbReference type="Proteomes" id="UP000005413">
    <property type="component" value="Unassembled WGS sequence"/>
</dbReference>
<dbReference type="InterPro" id="IPR036390">
    <property type="entry name" value="WH_DNA-bd_sf"/>
</dbReference>
<keyword evidence="3" id="KW-0804">Transcription</keyword>
<dbReference type="GO" id="GO:0003700">
    <property type="term" value="F:DNA-binding transcription factor activity"/>
    <property type="evidence" value="ECO:0007669"/>
    <property type="project" value="InterPro"/>
</dbReference>
<protein>
    <submittedName>
        <fullName evidence="5">MarR family transcriptional regulator</fullName>
    </submittedName>
</protein>
<evidence type="ECO:0000256" key="1">
    <source>
        <dbReference type="ARBA" id="ARBA00023015"/>
    </source>
</evidence>
<evidence type="ECO:0000256" key="3">
    <source>
        <dbReference type="ARBA" id="ARBA00023163"/>
    </source>
</evidence>
<dbReference type="InterPro" id="IPR023187">
    <property type="entry name" value="Tscrpt_reg_MarR-type_CS"/>
</dbReference>
<feature type="domain" description="HTH marR-type" evidence="4">
    <location>
        <begin position="3"/>
        <end position="137"/>
    </location>
</feature>
<evidence type="ECO:0000313" key="5">
    <source>
        <dbReference type="EMBL" id="EHJ09018.1"/>
    </source>
</evidence>
<name>G5JFM8_9STAP</name>